<evidence type="ECO:0000256" key="1">
    <source>
        <dbReference type="SAM" id="MobiDB-lite"/>
    </source>
</evidence>
<name>A0A178K2D6_9GAMM</name>
<evidence type="ECO:0000313" key="4">
    <source>
        <dbReference type="EMBL" id="OAN11266.1"/>
    </source>
</evidence>
<protein>
    <recommendedName>
        <fullName evidence="3">4Fe-4S ferredoxin-type domain-containing protein</fullName>
    </recommendedName>
</protein>
<accession>A0A178K2D6</accession>
<gene>
    <name evidence="4" type="ORF">A3K86_20130</name>
</gene>
<reference evidence="4 5" key="1">
    <citation type="submission" date="2016-03" db="EMBL/GenBank/DDBJ databases">
        <title>Photobacterium proteolyticum sp. nov. a protease producing bacterium isolated from ocean sediments of Laizhou Bay.</title>
        <authorList>
            <person name="Li Y."/>
        </authorList>
    </citation>
    <scope>NUCLEOTIDE SEQUENCE [LARGE SCALE GENOMIC DNA]</scope>
    <source>
        <strain evidence="4 5">R-40508</strain>
    </source>
</reference>
<feature type="transmembrane region" description="Helical" evidence="2">
    <location>
        <begin position="16"/>
        <end position="34"/>
    </location>
</feature>
<dbReference type="RefSeq" id="WP_068335714.1">
    <property type="nucleotide sequence ID" value="NZ_LVHF01000033.1"/>
</dbReference>
<dbReference type="AlphaFoldDB" id="A0A178K2D6"/>
<keyword evidence="2" id="KW-0812">Transmembrane</keyword>
<dbReference type="PROSITE" id="PS51379">
    <property type="entry name" value="4FE4S_FER_2"/>
    <property type="match status" value="1"/>
</dbReference>
<dbReference type="InterPro" id="IPR017896">
    <property type="entry name" value="4Fe4S_Fe-S-bd"/>
</dbReference>
<feature type="domain" description="4Fe-4S ferredoxin-type" evidence="3">
    <location>
        <begin position="35"/>
        <end position="64"/>
    </location>
</feature>
<sequence length="67" mass="7074">MADSSALVAVKAATSWQDFAAVGVVIAIALAYLYRKLWKKKGQCGSCDSCPSGCPSSSPSVKKRNKH</sequence>
<dbReference type="EMBL" id="LVHF01000033">
    <property type="protein sequence ID" value="OAN11266.1"/>
    <property type="molecule type" value="Genomic_DNA"/>
</dbReference>
<keyword evidence="2" id="KW-1133">Transmembrane helix</keyword>
<keyword evidence="5" id="KW-1185">Reference proteome</keyword>
<dbReference type="Proteomes" id="UP000078503">
    <property type="component" value="Unassembled WGS sequence"/>
</dbReference>
<evidence type="ECO:0000256" key="2">
    <source>
        <dbReference type="SAM" id="Phobius"/>
    </source>
</evidence>
<organism evidence="4 5">
    <name type="scientific">Photobacterium jeanii</name>
    <dbReference type="NCBI Taxonomy" id="858640"/>
    <lineage>
        <taxon>Bacteria</taxon>
        <taxon>Pseudomonadati</taxon>
        <taxon>Pseudomonadota</taxon>
        <taxon>Gammaproteobacteria</taxon>
        <taxon>Vibrionales</taxon>
        <taxon>Vibrionaceae</taxon>
        <taxon>Photobacterium</taxon>
    </lineage>
</organism>
<dbReference type="STRING" id="858640.A3K86_20130"/>
<dbReference type="Pfam" id="PF12669">
    <property type="entry name" value="FeoB_associated"/>
    <property type="match status" value="1"/>
</dbReference>
<comment type="caution">
    <text evidence="4">The sequence shown here is derived from an EMBL/GenBank/DDBJ whole genome shotgun (WGS) entry which is preliminary data.</text>
</comment>
<evidence type="ECO:0000313" key="5">
    <source>
        <dbReference type="Proteomes" id="UP000078503"/>
    </source>
</evidence>
<keyword evidence="2" id="KW-0472">Membrane</keyword>
<feature type="region of interest" description="Disordered" evidence="1">
    <location>
        <begin position="43"/>
        <end position="67"/>
    </location>
</feature>
<feature type="compositionally biased region" description="Low complexity" evidence="1">
    <location>
        <begin position="44"/>
        <end position="60"/>
    </location>
</feature>
<proteinExistence type="predicted"/>
<evidence type="ECO:0000259" key="3">
    <source>
        <dbReference type="PROSITE" id="PS51379"/>
    </source>
</evidence>